<reference evidence="1 2" key="1">
    <citation type="submission" date="2021-06" db="EMBL/GenBank/DDBJ databases">
        <authorList>
            <person name="Kallberg Y."/>
            <person name="Tangrot J."/>
            <person name="Rosling A."/>
        </authorList>
    </citation>
    <scope>NUCLEOTIDE SEQUENCE [LARGE SCALE GENOMIC DNA]</scope>
    <source>
        <strain evidence="1 2">120-4 pot B 10/14</strain>
    </source>
</reference>
<gene>
    <name evidence="1" type="ORF">GMARGA_LOCUS41587</name>
</gene>
<protein>
    <submittedName>
        <fullName evidence="1">26191_t:CDS:1</fullName>
    </submittedName>
</protein>
<accession>A0ABN7XBY1</accession>
<comment type="caution">
    <text evidence="1">The sequence shown here is derived from an EMBL/GenBank/DDBJ whole genome shotgun (WGS) entry which is preliminary data.</text>
</comment>
<organism evidence="1 2">
    <name type="scientific">Gigaspora margarita</name>
    <dbReference type="NCBI Taxonomy" id="4874"/>
    <lineage>
        <taxon>Eukaryota</taxon>
        <taxon>Fungi</taxon>
        <taxon>Fungi incertae sedis</taxon>
        <taxon>Mucoromycota</taxon>
        <taxon>Glomeromycotina</taxon>
        <taxon>Glomeromycetes</taxon>
        <taxon>Diversisporales</taxon>
        <taxon>Gigasporaceae</taxon>
        <taxon>Gigaspora</taxon>
    </lineage>
</organism>
<feature type="non-terminal residue" evidence="1">
    <location>
        <position position="1"/>
    </location>
</feature>
<evidence type="ECO:0000313" key="1">
    <source>
        <dbReference type="EMBL" id="CAG8852766.1"/>
    </source>
</evidence>
<feature type="non-terminal residue" evidence="1">
    <location>
        <position position="43"/>
    </location>
</feature>
<name>A0ABN7XBY1_GIGMA</name>
<keyword evidence="2" id="KW-1185">Reference proteome</keyword>
<evidence type="ECO:0000313" key="2">
    <source>
        <dbReference type="Proteomes" id="UP000789901"/>
    </source>
</evidence>
<proteinExistence type="predicted"/>
<dbReference type="Proteomes" id="UP000789901">
    <property type="component" value="Unassembled WGS sequence"/>
</dbReference>
<dbReference type="EMBL" id="CAJVQB010115909">
    <property type="protein sequence ID" value="CAG8852766.1"/>
    <property type="molecule type" value="Genomic_DNA"/>
</dbReference>
<sequence length="43" mass="5035">SVETFKPGFSNKHITHSFSKILPHEIVEECMVITWIRDAIYET</sequence>